<dbReference type="RefSeq" id="WP_129172069.1">
    <property type="nucleotide sequence ID" value="NZ_JACCBI010000001.1"/>
</dbReference>
<name>A0A4Q2M6H3_9MICO</name>
<organism evidence="2 3">
    <name type="scientific">Agromyces atrinae</name>
    <dbReference type="NCBI Taxonomy" id="592376"/>
    <lineage>
        <taxon>Bacteria</taxon>
        <taxon>Bacillati</taxon>
        <taxon>Actinomycetota</taxon>
        <taxon>Actinomycetes</taxon>
        <taxon>Micrococcales</taxon>
        <taxon>Microbacteriaceae</taxon>
        <taxon>Agromyces</taxon>
    </lineage>
</organism>
<dbReference type="EMBL" id="SDPM01000001">
    <property type="protein sequence ID" value="RXZ87804.1"/>
    <property type="molecule type" value="Genomic_DNA"/>
</dbReference>
<accession>A0A4Q2M6H3</accession>
<dbReference type="OrthoDB" id="5124227at2"/>
<protein>
    <submittedName>
        <fullName evidence="2">Uncharacterized protein</fullName>
    </submittedName>
</protein>
<dbReference type="Proteomes" id="UP000292686">
    <property type="component" value="Unassembled WGS sequence"/>
</dbReference>
<dbReference type="EMBL" id="JACCBI010000001">
    <property type="protein sequence ID" value="NYD68045.1"/>
    <property type="molecule type" value="Genomic_DNA"/>
</dbReference>
<evidence type="ECO:0000313" key="4">
    <source>
        <dbReference type="Proteomes" id="UP000581087"/>
    </source>
</evidence>
<sequence length="72" mass="7827">MNTAAQFNTDNGCYTVKKMSDTLFAVSAGEKVLGFVERAGSVWVASRGRYLSKAVEVAQSPDFDLALHRLEA</sequence>
<gene>
    <name evidence="1" type="ORF">BJ972_002564</name>
    <name evidence="2" type="ORF">ESP50_00940</name>
</gene>
<dbReference type="AlphaFoldDB" id="A0A4Q2M6H3"/>
<evidence type="ECO:0000313" key="2">
    <source>
        <dbReference type="EMBL" id="RXZ87804.1"/>
    </source>
</evidence>
<reference evidence="2 3" key="1">
    <citation type="submission" date="2019-01" db="EMBL/GenBank/DDBJ databases">
        <title>Agromyces.</title>
        <authorList>
            <person name="Li J."/>
        </authorList>
    </citation>
    <scope>NUCLEOTIDE SEQUENCE [LARGE SCALE GENOMIC DNA]</scope>
    <source>
        <strain evidence="2 3">DSM 23870</strain>
    </source>
</reference>
<evidence type="ECO:0000313" key="3">
    <source>
        <dbReference type="Proteomes" id="UP000292686"/>
    </source>
</evidence>
<evidence type="ECO:0000313" key="1">
    <source>
        <dbReference type="EMBL" id="NYD68045.1"/>
    </source>
</evidence>
<comment type="caution">
    <text evidence="2">The sequence shown here is derived from an EMBL/GenBank/DDBJ whole genome shotgun (WGS) entry which is preliminary data.</text>
</comment>
<reference evidence="1 4" key="2">
    <citation type="submission" date="2020-07" db="EMBL/GenBank/DDBJ databases">
        <title>Sequencing the genomes of 1000 actinobacteria strains.</title>
        <authorList>
            <person name="Klenk H.-P."/>
        </authorList>
    </citation>
    <scope>NUCLEOTIDE SEQUENCE [LARGE SCALE GENOMIC DNA]</scope>
    <source>
        <strain evidence="1 4">DSM 23870</strain>
    </source>
</reference>
<proteinExistence type="predicted"/>
<keyword evidence="3" id="KW-1185">Reference proteome</keyword>
<dbReference type="Proteomes" id="UP000581087">
    <property type="component" value="Unassembled WGS sequence"/>
</dbReference>